<accession>A0A1G1Z5T7</accession>
<reference evidence="2 3" key="1">
    <citation type="journal article" date="2016" name="Nat. Commun.">
        <title>Thousands of microbial genomes shed light on interconnected biogeochemical processes in an aquifer system.</title>
        <authorList>
            <person name="Anantharaman K."/>
            <person name="Brown C.T."/>
            <person name="Hug L.A."/>
            <person name="Sharon I."/>
            <person name="Castelle C.J."/>
            <person name="Probst A.J."/>
            <person name="Thomas B.C."/>
            <person name="Singh A."/>
            <person name="Wilkins M.J."/>
            <person name="Karaoz U."/>
            <person name="Brodie E.L."/>
            <person name="Williams K.H."/>
            <person name="Hubbard S.S."/>
            <person name="Banfield J.F."/>
        </authorList>
    </citation>
    <scope>NUCLEOTIDE SEQUENCE [LARGE SCALE GENOMIC DNA]</scope>
</reference>
<proteinExistence type="predicted"/>
<organism evidence="2 3">
    <name type="scientific">Candidatus Colwellbacteria bacterium RIFCSPHIGHO2_12_FULL_44_17</name>
    <dbReference type="NCBI Taxonomy" id="1797689"/>
    <lineage>
        <taxon>Bacteria</taxon>
        <taxon>Candidatus Colwelliibacteriota</taxon>
    </lineage>
</organism>
<dbReference type="Proteomes" id="UP000178515">
    <property type="component" value="Unassembled WGS sequence"/>
</dbReference>
<dbReference type="STRING" id="1797689.A3F24_01485"/>
<dbReference type="EMBL" id="MHIX01000005">
    <property type="protein sequence ID" value="OGY59982.1"/>
    <property type="molecule type" value="Genomic_DNA"/>
</dbReference>
<sequence length="246" mass="29110">MIEQVLSKEKFYELIGRRGDGFSMERRQQDVLYDVKWKKFLHHVKLFRFIPFIDFIFASGSMALGSVRDASDFDLIVGARPGRIFTVRFFALAFFGFARLRRKKNASKGEGKDKFCFNQFVTKNVFPLQSHDIYSRYLYEILVPVFGDPVLINELLVQQDEQKRFLTDDLRYYRTRTSLLRRILERGLGSKIGNGFEGFLKFFQVKKIEHGLRKTHLGHKPRIVYTDDLLEFHHDTHRIERMGKNL</sequence>
<evidence type="ECO:0000313" key="3">
    <source>
        <dbReference type="Proteomes" id="UP000178515"/>
    </source>
</evidence>
<name>A0A1G1Z5T7_9BACT</name>
<feature type="transmembrane region" description="Helical" evidence="1">
    <location>
        <begin position="46"/>
        <end position="64"/>
    </location>
</feature>
<dbReference type="AlphaFoldDB" id="A0A1G1Z5T7"/>
<keyword evidence="1" id="KW-0472">Membrane</keyword>
<evidence type="ECO:0000313" key="2">
    <source>
        <dbReference type="EMBL" id="OGY59982.1"/>
    </source>
</evidence>
<feature type="transmembrane region" description="Helical" evidence="1">
    <location>
        <begin position="84"/>
        <end position="100"/>
    </location>
</feature>
<protein>
    <recommendedName>
        <fullName evidence="4">Polymerase nucleotidyl transferase domain-containing protein</fullName>
    </recommendedName>
</protein>
<comment type="caution">
    <text evidence="2">The sequence shown here is derived from an EMBL/GenBank/DDBJ whole genome shotgun (WGS) entry which is preliminary data.</text>
</comment>
<evidence type="ECO:0008006" key="4">
    <source>
        <dbReference type="Google" id="ProtNLM"/>
    </source>
</evidence>
<gene>
    <name evidence="2" type="ORF">A3F24_01485</name>
</gene>
<evidence type="ECO:0000256" key="1">
    <source>
        <dbReference type="SAM" id="Phobius"/>
    </source>
</evidence>
<keyword evidence="1" id="KW-0812">Transmembrane</keyword>
<keyword evidence="1" id="KW-1133">Transmembrane helix</keyword>